<name>A0A9W8THS7_9PEZI</name>
<dbReference type="VEuPathDB" id="FungiDB:F4678DRAFT_138682"/>
<organism evidence="2 3">
    <name type="scientific">Xylaria arbuscula</name>
    <dbReference type="NCBI Taxonomy" id="114810"/>
    <lineage>
        <taxon>Eukaryota</taxon>
        <taxon>Fungi</taxon>
        <taxon>Dikarya</taxon>
        <taxon>Ascomycota</taxon>
        <taxon>Pezizomycotina</taxon>
        <taxon>Sordariomycetes</taxon>
        <taxon>Xylariomycetidae</taxon>
        <taxon>Xylariales</taxon>
        <taxon>Xylariaceae</taxon>
        <taxon>Xylaria</taxon>
    </lineage>
</organism>
<dbReference type="PANTHER" id="PTHR33112:SF16">
    <property type="entry name" value="HETEROKARYON INCOMPATIBILITY DOMAIN-CONTAINING PROTEIN"/>
    <property type="match status" value="1"/>
</dbReference>
<protein>
    <recommendedName>
        <fullName evidence="1">Heterokaryon incompatibility domain-containing protein</fullName>
    </recommendedName>
</protein>
<proteinExistence type="predicted"/>
<comment type="caution">
    <text evidence="2">The sequence shown here is derived from an EMBL/GenBank/DDBJ whole genome shotgun (WGS) entry which is preliminary data.</text>
</comment>
<evidence type="ECO:0000313" key="3">
    <source>
        <dbReference type="Proteomes" id="UP001148614"/>
    </source>
</evidence>
<dbReference type="Proteomes" id="UP001148614">
    <property type="component" value="Unassembled WGS sequence"/>
</dbReference>
<dbReference type="AlphaFoldDB" id="A0A9W8THS7"/>
<sequence length="703" mass="79688">MTTPLNLRATLPCSTCRAIIPDRTQLSHRESSTIETQFEREDVYPTYPSIALSAQAGCTLCVLMLRKLTATSKRGGDTKLVWLEWERRTGKLNVIDDPRVKIRVTFDFLAYANISLDGSFIYENSPSTENDAQRGGAVTSMSVHFDPIGGPLPVVGGGFWGQDLHATQQERRRELPSSITLSDANVAKIKEWIGDCMDSHAECSSKQAATSWVPRRLLEIDDGDHGLEIRLIETSEISLPIRTQFAALSHVWGDIVASPPLRLLSSNLSRLKNGILELELPKNFADAVHDSKDDWREQAALMHLVYSHALVTIVATSATSCHEGFLERRIDSIPKVKIAYCLPTSDQHPLSDHRYMIIYDYIKSDDIWRTFAINGSKWNTRAWTMQERSLSTRMIHFCRNKIFFECRGCLRSEENEPVQESDVSTSNLWPRATSVSSQELLHRWQLFVSEYTTRNLTVATDRLPALQSIAEELATATGEIYIHSAGMWLSNLRKELLWNVAFGEAKRPDVWRAPSWSWAAVEGEISLFQRNFRDSQQSLSGSLLNCLSEHKFQTLEVDQECPSSRRAAPGYLIVKSLTKQFSRLRKNSYPKGRRTFFPYDLIADDSSGRSKLENDVKVFAHRKLDFEDFANSMTSSKVFLYLHINDDARATGLIVQAMAYGYDRIPYAWSRVGTATLFLDRSATPILNDVFKHEDISQEILLI</sequence>
<dbReference type="Pfam" id="PF06985">
    <property type="entry name" value="HET"/>
    <property type="match status" value="1"/>
</dbReference>
<keyword evidence="3" id="KW-1185">Reference proteome</keyword>
<reference evidence="2" key="1">
    <citation type="submission" date="2022-07" db="EMBL/GenBank/DDBJ databases">
        <title>Genome Sequence of Xylaria arbuscula.</title>
        <authorList>
            <person name="Buettner E."/>
        </authorList>
    </citation>
    <scope>NUCLEOTIDE SEQUENCE</scope>
    <source>
        <strain evidence="2">VT107</strain>
    </source>
</reference>
<evidence type="ECO:0000313" key="2">
    <source>
        <dbReference type="EMBL" id="KAJ3560947.1"/>
    </source>
</evidence>
<dbReference type="PANTHER" id="PTHR33112">
    <property type="entry name" value="DOMAIN PROTEIN, PUTATIVE-RELATED"/>
    <property type="match status" value="1"/>
</dbReference>
<feature type="domain" description="Heterokaryon incompatibility" evidence="1">
    <location>
        <begin position="245"/>
        <end position="387"/>
    </location>
</feature>
<gene>
    <name evidence="2" type="ORF">NPX13_g9126</name>
</gene>
<accession>A0A9W8THS7</accession>
<dbReference type="EMBL" id="JANPWZ010002159">
    <property type="protein sequence ID" value="KAJ3560947.1"/>
    <property type="molecule type" value="Genomic_DNA"/>
</dbReference>
<evidence type="ECO:0000259" key="1">
    <source>
        <dbReference type="Pfam" id="PF06985"/>
    </source>
</evidence>
<dbReference type="InterPro" id="IPR010730">
    <property type="entry name" value="HET"/>
</dbReference>